<dbReference type="Proteomes" id="UP000237144">
    <property type="component" value="Unassembled WGS sequence"/>
</dbReference>
<dbReference type="InterPro" id="IPR008915">
    <property type="entry name" value="Peptidase_M50"/>
</dbReference>
<evidence type="ECO:0000256" key="3">
    <source>
        <dbReference type="ARBA" id="ARBA00022989"/>
    </source>
</evidence>
<dbReference type="PANTHER" id="PTHR13325">
    <property type="entry name" value="PROTEASE M50 MEMBRANE-BOUND TRANSCRIPTION FACTOR SITE 2 PROTEASE"/>
    <property type="match status" value="1"/>
</dbReference>
<proteinExistence type="predicted"/>
<comment type="caution">
    <text evidence="8">The sequence shown here is derived from an EMBL/GenBank/DDBJ whole genome shotgun (WGS) entry which is preliminary data.</text>
</comment>
<evidence type="ECO:0000259" key="7">
    <source>
        <dbReference type="Pfam" id="PF02163"/>
    </source>
</evidence>
<dbReference type="GO" id="GO:0005737">
    <property type="term" value="C:cytoplasm"/>
    <property type="evidence" value="ECO:0007669"/>
    <property type="project" value="TreeGrafter"/>
</dbReference>
<evidence type="ECO:0000256" key="5">
    <source>
        <dbReference type="ARBA" id="ARBA00032658"/>
    </source>
</evidence>
<dbReference type="GO" id="GO:1905897">
    <property type="term" value="P:regulation of response to endoplasmic reticulum stress"/>
    <property type="evidence" value="ECO:0007669"/>
    <property type="project" value="TreeGrafter"/>
</dbReference>
<dbReference type="GO" id="GO:0004222">
    <property type="term" value="F:metalloendopeptidase activity"/>
    <property type="evidence" value="ECO:0007669"/>
    <property type="project" value="InterPro"/>
</dbReference>
<feature type="domain" description="Peptidase M50" evidence="7">
    <location>
        <begin position="21"/>
        <end position="103"/>
    </location>
</feature>
<dbReference type="InterPro" id="IPR001193">
    <property type="entry name" value="MBTPS2"/>
</dbReference>
<keyword evidence="2 6" id="KW-0812">Transmembrane</keyword>
<organism evidence="8 9">
    <name type="scientific">Rhodotorula taiwanensis</name>
    <dbReference type="NCBI Taxonomy" id="741276"/>
    <lineage>
        <taxon>Eukaryota</taxon>
        <taxon>Fungi</taxon>
        <taxon>Dikarya</taxon>
        <taxon>Basidiomycota</taxon>
        <taxon>Pucciniomycotina</taxon>
        <taxon>Microbotryomycetes</taxon>
        <taxon>Sporidiobolales</taxon>
        <taxon>Sporidiobolaceae</taxon>
        <taxon>Rhodotorula</taxon>
    </lineage>
</organism>
<gene>
    <name evidence="8" type="ORF">BMF94_0962</name>
</gene>
<keyword evidence="3 6" id="KW-1133">Transmembrane helix</keyword>
<feature type="transmembrane region" description="Helical" evidence="6">
    <location>
        <begin position="12"/>
        <end position="32"/>
    </location>
</feature>
<dbReference type="GO" id="GO:0031293">
    <property type="term" value="P:membrane protein intracellular domain proteolysis"/>
    <property type="evidence" value="ECO:0007669"/>
    <property type="project" value="TreeGrafter"/>
</dbReference>
<keyword evidence="4 6" id="KW-0472">Membrane</keyword>
<evidence type="ECO:0000313" key="9">
    <source>
        <dbReference type="Proteomes" id="UP000237144"/>
    </source>
</evidence>
<accession>A0A2S5BGI0</accession>
<comment type="subcellular location">
    <subcellularLocation>
        <location evidence="1">Endomembrane system</location>
        <topology evidence="1">Multi-pass membrane protein</topology>
    </subcellularLocation>
</comment>
<dbReference type="PANTHER" id="PTHR13325:SF3">
    <property type="entry name" value="MEMBRANE-BOUND TRANSCRIPTION FACTOR SITE-2 PROTEASE"/>
    <property type="match status" value="1"/>
</dbReference>
<feature type="transmembrane region" description="Helical" evidence="6">
    <location>
        <begin position="84"/>
        <end position="103"/>
    </location>
</feature>
<sequence length="357" mass="38285">MYFRCLSDLTGTATLGTILSTLFALGVAQIWHEAGHALAAAAEQIPLLSCGFKLYFFVLPAFYVELPTVAADDVPLPPPTRLRIASAGVWHNLVLALAVWILAGGEARDAGLEAGLGMSRKVGEGLGLWETLDDGVVVTAVSAGSVLAHHLPPGTRITHLDDRELELDSLRAAGSTLSTIDLWQRSLLSTRAAGDYTSLGWCLDEALFSRHPTADCCDRSKVEKTTAGLCFEANLGTPSASREENVRACLDPLALDLDSDRVARCVDAASCGATSDGTRFACARVNGNAQVVRIGVVGSEGMEDGDAPRRRRQRTIWWQGPKSGVLHQVAVTDVIPRLGIIPLGLFDWLERFYSYVA</sequence>
<keyword evidence="9" id="KW-1185">Reference proteome</keyword>
<dbReference type="GO" id="GO:0016020">
    <property type="term" value="C:membrane"/>
    <property type="evidence" value="ECO:0007669"/>
    <property type="project" value="InterPro"/>
</dbReference>
<evidence type="ECO:0000256" key="6">
    <source>
        <dbReference type="SAM" id="Phobius"/>
    </source>
</evidence>
<dbReference type="AlphaFoldDB" id="A0A2S5BGI0"/>
<dbReference type="GO" id="GO:0012505">
    <property type="term" value="C:endomembrane system"/>
    <property type="evidence" value="ECO:0007669"/>
    <property type="project" value="UniProtKB-SubCell"/>
</dbReference>
<name>A0A2S5BGI0_9BASI</name>
<feature type="transmembrane region" description="Helical" evidence="6">
    <location>
        <begin position="44"/>
        <end position="64"/>
    </location>
</feature>
<dbReference type="Pfam" id="PF02163">
    <property type="entry name" value="Peptidase_M50"/>
    <property type="match status" value="1"/>
</dbReference>
<protein>
    <recommendedName>
        <fullName evidence="5">Endopeptidase S2P</fullName>
    </recommendedName>
</protein>
<evidence type="ECO:0000313" key="8">
    <source>
        <dbReference type="EMBL" id="POY75879.1"/>
    </source>
</evidence>
<evidence type="ECO:0000256" key="4">
    <source>
        <dbReference type="ARBA" id="ARBA00023136"/>
    </source>
</evidence>
<dbReference type="OrthoDB" id="7694678at2759"/>
<evidence type="ECO:0000256" key="1">
    <source>
        <dbReference type="ARBA" id="ARBA00004127"/>
    </source>
</evidence>
<reference evidence="8 9" key="1">
    <citation type="journal article" date="2018" name="Front. Microbiol.">
        <title>Prospects for Fungal Bioremediation of Acidic Radioactive Waste Sites: Characterization and Genome Sequence of Rhodotorula taiwanensis MD1149.</title>
        <authorList>
            <person name="Tkavc R."/>
            <person name="Matrosova V.Y."/>
            <person name="Grichenko O.E."/>
            <person name="Gostincar C."/>
            <person name="Volpe R.P."/>
            <person name="Klimenkova P."/>
            <person name="Gaidamakova E.K."/>
            <person name="Zhou C.E."/>
            <person name="Stewart B.J."/>
            <person name="Lyman M.G."/>
            <person name="Malfatti S.A."/>
            <person name="Rubinfeld B."/>
            <person name="Courtot M."/>
            <person name="Singh J."/>
            <person name="Dalgard C.L."/>
            <person name="Hamilton T."/>
            <person name="Frey K.G."/>
            <person name="Gunde-Cimerman N."/>
            <person name="Dugan L."/>
            <person name="Daly M.J."/>
        </authorList>
    </citation>
    <scope>NUCLEOTIDE SEQUENCE [LARGE SCALE GENOMIC DNA]</scope>
    <source>
        <strain evidence="8 9">MD1149</strain>
    </source>
</reference>
<dbReference type="EMBL" id="PJQD01000009">
    <property type="protein sequence ID" value="POY75879.1"/>
    <property type="molecule type" value="Genomic_DNA"/>
</dbReference>
<evidence type="ECO:0000256" key="2">
    <source>
        <dbReference type="ARBA" id="ARBA00022692"/>
    </source>
</evidence>
<dbReference type="STRING" id="741276.A0A2S5BGI0"/>